<evidence type="ECO:0000256" key="2">
    <source>
        <dbReference type="SAM" id="Coils"/>
    </source>
</evidence>
<sequence>MKRRSVDAVKSPTLSKRKRDVAKRLDAEPFADVDLGSTSLAFQNWLQTEDAAETAKHNGSWPRLDLGRRMEIVSHDVMPSVAPLLKRKRHATGPAVVSPPRRRVPSAAPELILPFLAKEDKLVNQKAEIASMLKDVQRVHPTRARSAPDATEDRLPIDTGPERPKTAMSIPVLNLDKPIELEDCLVPYVFHERHSAAPLRSVDLSPWTVLDGNELLRSATPHITSACTSLNVAGLHATFAPPVLQQFFAQVPYLRSLDLSLSAGLTKADYKLVGAACPKLQELHLNQCADVSDDLLRYVTRVMPHIQALHLRRCGRITDVGVKFMAQAWTRLIDLSLQECQYLSTAALDSLLTTCGATLQRLDLSNLHQVTDTTLQTLAASKAKHLVVLRLCNAQQVTDAGFEALVRPPMGFVYTGATISYKLEKLDITGCSQLTGLALSWVAAACPLLRFLKFGGSDGVHDKGLRSFAQHARLQKLAIVGAPSISDDGLVPLLAFPRPNLPFLSLTLRQCPRLGDATLEAIAIHGAHLHTLILDNLSATIASTSWDRACRKCKRVAKLWLGYAHTLLPSTLVSLARQSRDVLTELHLTKCDEIDTHALYPLRALTKLATLQLDHDGVTDAGLAFLPPSLQVLSLNTPSITSAGFAMLPQRCWRLDRLSLANSTVSIAHLRGVFKLCKSLVRIDVDACAHVTAHHLHDLSRLRKRHQLKVLVASATACSLLPSRQSALISAYTALLARAKREHRAATMIQQLYRTGVVVSEKRFKFDRRMHVMTIRVIMIQRCFRRYMRRQGVRRRWRRALRFVYTALSWYRTHQVARRLERAKNHWTRRNLWLTFQAWKNEWSAAVAERERLYNESAAVKAFQFWTGKIVAGVFYAWRGLLRKKKAQLKRVAEFWGLQATPRLFQRWKVHAQIAVAYRRRLVGIWNVAVQLETHNSLRQLPKTQIANVTWLRKLWARWTQFCKDQRFFVVQASLSILSSSLTQWSFKTWRRHAEMQRTKKMKYRTHLRKLLHRQQFRVWLAWCAYVAKRKAIKRAARHFRSSVVARCFMAWLRFLKLQQDERELLRRVALRLKNLGLVHAVTKWAEYAEEKRHAKAVAGRALAFFRGAVVLRTFLAWRHYVAHHRELLQRMRERMQASDLAARFHAWARFAARKFWERRCVVLIQTQWRGVLARRFVEDHYFNVRWAAVVIQLAWRGRLARSILRAADRKRRLRAYKAKEVEWDAMELNDEASRVYEQQLRLIVMLQRLWRGVAGRHFYRELRRLMYIKRQQERRQLQEMLLLRAELRKKEQAELERRREAAAIDIQRIARGYNARRWYATQKGFLQLRRCAVRVQAAFRGKMARRMVTAQRRHRVTILHMYARRSLESKRLRALTAMTRESQAALRSFLAIFGLDPATFIMDLASLLSEIRTDFLAFVRFFVHVRRIAMDANTKRATKSLNGKQLLQWRDELVAAEEKLASGINLTPIVAGDTVRIILEGHPRCGETAYVLHIQDDKSTEVKMDSDNSLEFLPLYTQATPTDVSKPVFYKIPALHFALPRLQITPEWKASLLAYAEKIRDETRLYLAARKIQCAVRVYLARIAFQQELQTQGVVRARRETLLLSVLTKLGLANHRTAKILERLRLAASTPKDLPDTALAIATMVDRFQQAWAKRAEIKNALSNLQNVQFGGDGPFHDEWMPFRFDGLLDKLLFRPLRTLRNCTNVALARFFFSKGLQGLAGFIGGGDFARSFEEKNIYVKQYQFEQLTQSAYTDSDGWAIVHGVFVRGNDASLPHPDRSRVALLPHGWGVANFLRGEDPESGRHWDSKNSLQAKYKALSIVRGLRQKAKEERLAAQIAVAQEEYNDLRSEEGPYGYATRHAKLSAVEDALKLQHARWAKDEAARREDLKALLVVEADVVASLNKLKTTLKQQSSKLRDLQAQPPEMIMNIEISPSRKSPLTFVVIGAKIQVRLDDGKWHDGTVVEVDVGVGRANTANVLMNDDHAIEVIELFSDVEHVSDDETPEEKAAKAIESLETIGQVKKQSEFRKWKMGGAIDVSWPAPDERGAKITGYVVEWEAEDIESGETSTGRLYVRGKHHPETGALEPPVPELTIGPIDLAKEFKFTIKAENARGLGPMSRLMELPLPPMEISHVLAYDLEPPPVDTTKLEAKESALMEIEDKLATDWIQERTCTVCSERFLDFPSLELHVGISHHLPLVCPFPSCKQSCASYQTLRYHIWRCSQTKLTKDEMSQPLFMTTFELSPNYCMRKPRRHVMPNQHEMADQGEEYFLETKYQGAVTDWLARAHARHDTLKDDAARWHQRVSDVDAAMDALPPVYGVAFESAELNLKAREEAVELCERITAQRLVYIDESATKREKYHLEKDELDAYIELKTTRLATAEEAWQKQSLKKDKKTATQKRDALVATIENFEKEYAATKAKMEAEIERLTALQIALLPFIQLVIKTNELRALLGKARVQTNLVVTKNNQIVGAMHQRLADLMAENVHEVEGLEAYDRHMAARARQLKRLQAALLEMQIRHHAELEISHLYDEVEKDEFELKVLRRSQKQLHKERIITSGDSELYEPVVTDNYALQIANLDPLIQERFAAGRRKDAEAKGETMQKLVLDEFQIDEEEAKEAEAERLERLALKASAGGSKVLAKHRDDIPEWLKRKKTALPTKYVRMECNFRNGLIHGHVKLEFNDGSTYDGPWVEDPTYEQPSWVEPTKTVFVSDHFGSFLCPDGTKWEGSEVNNQFLPQHACGTFTIEFPHQNSRFSGEVVNGLFHGFGTLFVQRPYTSGEYVGEWSHGVREGYGVEIFESGERYEGDWAQDQYHGQGIATYEDGSRFEGTFCYGKWHGQGVRINEYGDRIVGKFSDGSLDGRGVVEFADRRHYEGDFRCTKKHGIGILTYPNGDRYEGPFVDDAPHGEGKYFTRTPAEEGSEPIMRLGLWQHGERTLWLSRPITKFATMMFVQYFTTLHTTNTGQEIELVKAKFRTPYAVMVAGMLPNLPLGVDPDDTFVKSIVRLLAKMQNVMVGADVLEKTSMQLQIVSSKVLELQAAVERTRNDLDRNDRRVRDATRVVRELAIDLEVALEKEDDMQRKLETFWKNDPRKTQVVYKNAVIALNEIELMDWYRIRKAKLDDNMVALLEAFAILLNYQSNLALHGVPFKPTRDEMLMLLGNSTENAMLGDKESLIHKYDIKALYILPLFDIYSFAEGPRYQMLQNVTQVVHNPRLRPGNSSLANISPAIPPLCGWVRAAFAYAQTACEIYPVYKRLMEHFNKVEGLKASLRLEQAELSKLQATSAGHRTQLAELNDSLSHYVKEEAQLAKTMDDIKELDTMEDLPTQHGRIFKPNPVAPIDPRLVEAERVAAAAELAEKVKLLKLKIASDDNLKSQFGILRKDIKKVLDRNLDQIPYTQFLKQYEVVTHKRLNLAAYGVKKLKVLLALTTDVCTIVFNDYGDDVIHTVIDPENPYELPKYAFPCKLCVGKSYDTHKELEAHYQSTWHHMNLLLQAQGEPTRIFDRRSRYWQETYTDDNTITYTNRMTGEVSDERPPELQGDDVILDGMFAPTPDDDDECMPIASDWEEVADEYGNIYYRNKATLETSWTLPTPDPWTEYFDEISQSTYYYNATTGETAWTKPGDATAEGIDEMAAYEASSAGLLDAIGSYDVDDDGVE</sequence>
<feature type="domain" description="WW" evidence="4">
    <location>
        <begin position="3595"/>
        <end position="3629"/>
    </location>
</feature>
<evidence type="ECO:0000259" key="5">
    <source>
        <dbReference type="PROSITE" id="PS51644"/>
    </source>
</evidence>
<dbReference type="CDD" id="cd00063">
    <property type="entry name" value="FN3"/>
    <property type="match status" value="1"/>
</dbReference>
<proteinExistence type="predicted"/>
<dbReference type="InterPro" id="IPR036116">
    <property type="entry name" value="FN3_sf"/>
</dbReference>
<accession>T0RC78</accession>
<dbReference type="SMART" id="SM00015">
    <property type="entry name" value="IQ"/>
    <property type="match status" value="7"/>
</dbReference>
<dbReference type="InterPro" id="IPR057207">
    <property type="entry name" value="FBXL15_LRR"/>
</dbReference>
<evidence type="ECO:0000256" key="3">
    <source>
        <dbReference type="SAM" id="MobiDB-lite"/>
    </source>
</evidence>
<feature type="region of interest" description="Disordered" evidence="3">
    <location>
        <begin position="140"/>
        <end position="163"/>
    </location>
</feature>
<dbReference type="SUPFAM" id="SSF52047">
    <property type="entry name" value="RNI-like"/>
    <property type="match status" value="2"/>
</dbReference>
<dbReference type="InterPro" id="IPR006553">
    <property type="entry name" value="Leu-rich_rpt_Cys-con_subtyp"/>
</dbReference>
<dbReference type="SMART" id="SM00367">
    <property type="entry name" value="LRR_CC"/>
    <property type="match status" value="8"/>
</dbReference>
<dbReference type="CDD" id="cd00201">
    <property type="entry name" value="WW"/>
    <property type="match status" value="2"/>
</dbReference>
<dbReference type="eggNOG" id="KOG0231">
    <property type="taxonomic scope" value="Eukaryota"/>
</dbReference>
<dbReference type="InterPro" id="IPR013783">
    <property type="entry name" value="Ig-like_fold"/>
</dbReference>
<dbReference type="SUPFAM" id="SSF82185">
    <property type="entry name" value="Histone H3 K4-specific methyltransferase SET7/9 N-terminal domain"/>
    <property type="match status" value="2"/>
</dbReference>
<keyword evidence="2" id="KW-0175">Coiled coil</keyword>
<dbReference type="Gene3D" id="3.30.420.610">
    <property type="entry name" value="LOTUS domain-like"/>
    <property type="match status" value="1"/>
</dbReference>
<feature type="coiled-coil region" evidence="2">
    <location>
        <begin position="2397"/>
        <end position="2435"/>
    </location>
</feature>
<dbReference type="InParanoid" id="T0RC78"/>
<dbReference type="SMART" id="SM00698">
    <property type="entry name" value="MORN"/>
    <property type="match status" value="6"/>
</dbReference>
<dbReference type="PANTHER" id="PTHR23084">
    <property type="entry name" value="PHOSPHATIDYLINOSITOL-4-PHOSPHATE 5-KINASE RELATED"/>
    <property type="match status" value="1"/>
</dbReference>
<dbReference type="SMART" id="SM00456">
    <property type="entry name" value="WW"/>
    <property type="match status" value="2"/>
</dbReference>
<gene>
    <name evidence="6" type="ORF">SDRG_12379</name>
</gene>
<dbReference type="InterPro" id="IPR032675">
    <property type="entry name" value="LRR_dom_sf"/>
</dbReference>
<dbReference type="SMART" id="SM00355">
    <property type="entry name" value="ZnF_C2H2"/>
    <property type="match status" value="2"/>
</dbReference>
<dbReference type="InterPro" id="IPR001202">
    <property type="entry name" value="WW_dom"/>
</dbReference>
<dbReference type="OrthoDB" id="550575at2759"/>
<dbReference type="Gene3D" id="2.20.110.10">
    <property type="entry name" value="Histone H3 K4-specific methyltransferase SET7/9 N-terminal domain"/>
    <property type="match status" value="3"/>
</dbReference>
<dbReference type="Gene3D" id="1.20.920.20">
    <property type="match status" value="1"/>
</dbReference>
<feature type="domain" description="HTH OST-type" evidence="5">
    <location>
        <begin position="3381"/>
        <end position="3455"/>
    </location>
</feature>
<evidence type="ECO:0000259" key="4">
    <source>
        <dbReference type="PROSITE" id="PS50020"/>
    </source>
</evidence>
<dbReference type="PROSITE" id="PS51644">
    <property type="entry name" value="HTH_OST"/>
    <property type="match status" value="1"/>
</dbReference>
<dbReference type="eggNOG" id="KOG1947">
    <property type="taxonomic scope" value="Eukaryota"/>
</dbReference>
<dbReference type="Proteomes" id="UP000030762">
    <property type="component" value="Unassembled WGS sequence"/>
</dbReference>
<name>T0RC78_SAPDV</name>
<dbReference type="InterPro" id="IPR036020">
    <property type="entry name" value="WW_dom_sf"/>
</dbReference>
<dbReference type="RefSeq" id="XP_008616672.1">
    <property type="nucleotide sequence ID" value="XM_008618450.1"/>
</dbReference>
<dbReference type="STRING" id="1156394.T0RC78"/>
<dbReference type="Pfam" id="PF00612">
    <property type="entry name" value="IQ"/>
    <property type="match status" value="3"/>
</dbReference>
<dbReference type="Pfam" id="PF02493">
    <property type="entry name" value="MORN"/>
    <property type="match status" value="6"/>
</dbReference>
<dbReference type="InterPro" id="IPR000048">
    <property type="entry name" value="IQ_motif_EF-hand-BS"/>
</dbReference>
<dbReference type="InterPro" id="IPR041966">
    <property type="entry name" value="LOTUS-like"/>
</dbReference>
<dbReference type="InterPro" id="IPR003409">
    <property type="entry name" value="MORN"/>
</dbReference>
<evidence type="ECO:0000313" key="6">
    <source>
        <dbReference type="EMBL" id="EQC29833.1"/>
    </source>
</evidence>
<evidence type="ECO:0000256" key="1">
    <source>
        <dbReference type="ARBA" id="ARBA00022737"/>
    </source>
</evidence>
<dbReference type="InterPro" id="IPR025605">
    <property type="entry name" value="OST-HTH/LOTUS_dom"/>
</dbReference>
<dbReference type="Gene3D" id="3.80.10.10">
    <property type="entry name" value="Ribonuclease Inhibitor"/>
    <property type="match status" value="2"/>
</dbReference>
<dbReference type="SUPFAM" id="SSF49265">
    <property type="entry name" value="Fibronectin type III"/>
    <property type="match status" value="1"/>
</dbReference>
<dbReference type="Gene3D" id="1.20.5.190">
    <property type="match status" value="2"/>
</dbReference>
<dbReference type="PROSITE" id="PS50096">
    <property type="entry name" value="IQ"/>
    <property type="match status" value="6"/>
</dbReference>
<keyword evidence="1" id="KW-0677">Repeat</keyword>
<dbReference type="Gene3D" id="2.20.70.10">
    <property type="match status" value="2"/>
</dbReference>
<dbReference type="OMA" id="HGWGVAH"/>
<feature type="compositionally biased region" description="Basic and acidic residues" evidence="3">
    <location>
        <begin position="151"/>
        <end position="163"/>
    </location>
</feature>
<organism evidence="6 7">
    <name type="scientific">Saprolegnia diclina (strain VS20)</name>
    <dbReference type="NCBI Taxonomy" id="1156394"/>
    <lineage>
        <taxon>Eukaryota</taxon>
        <taxon>Sar</taxon>
        <taxon>Stramenopiles</taxon>
        <taxon>Oomycota</taxon>
        <taxon>Saprolegniomycetes</taxon>
        <taxon>Saprolegniales</taxon>
        <taxon>Saprolegniaceae</taxon>
        <taxon>Saprolegnia</taxon>
    </lineage>
</organism>
<dbReference type="GeneID" id="19953106"/>
<dbReference type="SUPFAM" id="SSF51045">
    <property type="entry name" value="WW domain"/>
    <property type="match status" value="2"/>
</dbReference>
<feature type="domain" description="WW" evidence="4">
    <location>
        <begin position="3565"/>
        <end position="3598"/>
    </location>
</feature>
<evidence type="ECO:0000313" key="7">
    <source>
        <dbReference type="Proteomes" id="UP000030762"/>
    </source>
</evidence>
<dbReference type="Gene3D" id="2.60.40.10">
    <property type="entry name" value="Immunoglobulins"/>
    <property type="match status" value="1"/>
</dbReference>
<dbReference type="Pfam" id="PF25372">
    <property type="entry name" value="DUF7885"/>
    <property type="match status" value="1"/>
</dbReference>
<dbReference type="InterPro" id="IPR003961">
    <property type="entry name" value="FN3_dom"/>
</dbReference>
<protein>
    <submittedName>
        <fullName evidence="6">Uncharacterized protein</fullName>
    </submittedName>
</protein>
<dbReference type="InterPro" id="IPR013087">
    <property type="entry name" value="Znf_C2H2_type"/>
</dbReference>
<keyword evidence="7" id="KW-1185">Reference proteome</keyword>
<dbReference type="PROSITE" id="PS50020">
    <property type="entry name" value="WW_DOMAIN_2"/>
    <property type="match status" value="2"/>
</dbReference>
<dbReference type="EMBL" id="JH767180">
    <property type="protein sequence ID" value="EQC29833.1"/>
    <property type="molecule type" value="Genomic_DNA"/>
</dbReference>
<reference evidence="6 7" key="1">
    <citation type="submission" date="2012-04" db="EMBL/GenBank/DDBJ databases">
        <title>The Genome Sequence of Saprolegnia declina VS20.</title>
        <authorList>
            <consortium name="The Broad Institute Genome Sequencing Platform"/>
            <person name="Russ C."/>
            <person name="Nusbaum C."/>
            <person name="Tyler B."/>
            <person name="van West P."/>
            <person name="Dieguez-Uribeondo J."/>
            <person name="de Bruijn I."/>
            <person name="Tripathy S."/>
            <person name="Jiang R."/>
            <person name="Young S.K."/>
            <person name="Zeng Q."/>
            <person name="Gargeya S."/>
            <person name="Fitzgerald M."/>
            <person name="Haas B."/>
            <person name="Abouelleil A."/>
            <person name="Alvarado L."/>
            <person name="Arachchi H.M."/>
            <person name="Berlin A."/>
            <person name="Chapman S.B."/>
            <person name="Goldberg J."/>
            <person name="Griggs A."/>
            <person name="Gujja S."/>
            <person name="Hansen M."/>
            <person name="Howarth C."/>
            <person name="Imamovic A."/>
            <person name="Larimer J."/>
            <person name="McCowen C."/>
            <person name="Montmayeur A."/>
            <person name="Murphy C."/>
            <person name="Neiman D."/>
            <person name="Pearson M."/>
            <person name="Priest M."/>
            <person name="Roberts A."/>
            <person name="Saif S."/>
            <person name="Shea T."/>
            <person name="Sisk P."/>
            <person name="Sykes S."/>
            <person name="Wortman J."/>
            <person name="Nusbaum C."/>
            <person name="Birren B."/>
        </authorList>
    </citation>
    <scope>NUCLEOTIDE SEQUENCE [LARGE SCALE GENOMIC DNA]</scope>
    <source>
        <strain evidence="6 7">VS20</strain>
    </source>
</reference>
<dbReference type="Pfam" id="PF00397">
    <property type="entry name" value="WW"/>
    <property type="match status" value="1"/>
</dbReference>
<feature type="region of interest" description="Disordered" evidence="3">
    <location>
        <begin position="1"/>
        <end position="20"/>
    </location>
</feature>
<dbReference type="VEuPathDB" id="FungiDB:SDRG_12379"/>
<dbReference type="PROSITE" id="PS01159">
    <property type="entry name" value="WW_DOMAIN_1"/>
    <property type="match status" value="1"/>
</dbReference>
<dbReference type="PANTHER" id="PTHR23084:SF179">
    <property type="entry name" value="OS10G0565000 PROTEIN"/>
    <property type="match status" value="1"/>
</dbReference>